<accession>A0A316C7B1</accession>
<comment type="caution">
    <text evidence="2">The sequence shown here is derived from an EMBL/GenBank/DDBJ whole genome shotgun (WGS) entry which is preliminary data.</text>
</comment>
<evidence type="ECO:0000259" key="1">
    <source>
        <dbReference type="Pfam" id="PF04248"/>
    </source>
</evidence>
<keyword evidence="3" id="KW-1185">Reference proteome</keyword>
<dbReference type="InterPro" id="IPR038694">
    <property type="entry name" value="DUF427_sf"/>
</dbReference>
<protein>
    <submittedName>
        <fullName evidence="2">Uncharacterized protein (DUF427 family)</fullName>
    </submittedName>
</protein>
<organism evidence="2 3">
    <name type="scientific">Pseudaminobacter salicylatoxidans</name>
    <dbReference type="NCBI Taxonomy" id="93369"/>
    <lineage>
        <taxon>Bacteria</taxon>
        <taxon>Pseudomonadati</taxon>
        <taxon>Pseudomonadota</taxon>
        <taxon>Alphaproteobacteria</taxon>
        <taxon>Hyphomicrobiales</taxon>
        <taxon>Phyllobacteriaceae</taxon>
        <taxon>Pseudaminobacter</taxon>
    </lineage>
</organism>
<sequence>MEIVAHSAPGFRRNPTYSITVKRFTGTVVVFFADAVIASTTHAKVLREQGHEPVYYIPFEDIYFEFLRPSETRTYCPFKGHASYWNVIASGDAARDVMWSYQDPYSEMAVIDKHAAFYPRKVRIDVTPASRM</sequence>
<dbReference type="OrthoDB" id="9815163at2"/>
<proteinExistence type="predicted"/>
<dbReference type="InterPro" id="IPR007361">
    <property type="entry name" value="DUF427"/>
</dbReference>
<dbReference type="AlphaFoldDB" id="A0A316C7B1"/>
<dbReference type="Proteomes" id="UP000245396">
    <property type="component" value="Unassembled WGS sequence"/>
</dbReference>
<dbReference type="PANTHER" id="PTHR34310:SF8">
    <property type="entry name" value="CONSERVED PROTEIN"/>
    <property type="match status" value="1"/>
</dbReference>
<feature type="domain" description="DUF427" evidence="1">
    <location>
        <begin position="29"/>
        <end position="119"/>
    </location>
</feature>
<evidence type="ECO:0000313" key="2">
    <source>
        <dbReference type="EMBL" id="PWJ85398.1"/>
    </source>
</evidence>
<name>A0A316C7B1_PSESE</name>
<dbReference type="RefSeq" id="WP_109612118.1">
    <property type="nucleotide sequence ID" value="NZ_QGGG01000003.1"/>
</dbReference>
<gene>
    <name evidence="2" type="ORF">C7441_103255</name>
</gene>
<dbReference type="EMBL" id="QGGG01000003">
    <property type="protein sequence ID" value="PWJ85398.1"/>
    <property type="molecule type" value="Genomic_DNA"/>
</dbReference>
<evidence type="ECO:0000313" key="3">
    <source>
        <dbReference type="Proteomes" id="UP000245396"/>
    </source>
</evidence>
<dbReference type="Gene3D" id="2.170.150.40">
    <property type="entry name" value="Domain of unknown function (DUF427)"/>
    <property type="match status" value="1"/>
</dbReference>
<dbReference type="Pfam" id="PF04248">
    <property type="entry name" value="NTP_transf_9"/>
    <property type="match status" value="1"/>
</dbReference>
<reference evidence="2 3" key="1">
    <citation type="submission" date="2018-05" db="EMBL/GenBank/DDBJ databases">
        <title>Genomic Encyclopedia of Type Strains, Phase IV (KMG-IV): sequencing the most valuable type-strain genomes for metagenomic binning, comparative biology and taxonomic classification.</title>
        <authorList>
            <person name="Goeker M."/>
        </authorList>
    </citation>
    <scope>NUCLEOTIDE SEQUENCE [LARGE SCALE GENOMIC DNA]</scope>
    <source>
        <strain evidence="2 3">DSM 6986</strain>
    </source>
</reference>
<dbReference type="PANTHER" id="PTHR34310">
    <property type="entry name" value="DUF427 DOMAIN PROTEIN (AFU_ORTHOLOGUE AFUA_3G02220)"/>
    <property type="match status" value="1"/>
</dbReference>